<organism evidence="3 4">
    <name type="scientific">Helicobacter ailurogastricus</name>
    <dbReference type="NCBI Taxonomy" id="1578720"/>
    <lineage>
        <taxon>Bacteria</taxon>
        <taxon>Pseudomonadati</taxon>
        <taxon>Campylobacterota</taxon>
        <taxon>Epsilonproteobacteria</taxon>
        <taxon>Campylobacterales</taxon>
        <taxon>Helicobacteraceae</taxon>
        <taxon>Helicobacter</taxon>
    </lineage>
</organism>
<sequence length="308" mass="34790">MSKNDDLTQIQRDSQEGGLGGLASAQGAQDTNLQGQTLEQGKGQVWQRQNMEQAQALNAQNPLKSQVLELFQDSEVQEAMFQWLLNLFRSRDTALLTQVEKAQQETKRQYEQAQAQIQEQQSVLARLEKELLALQQIERENQAKLAKAQAELNQSQSVLESTQKELENTKADLKRHQVQAYELFLTLPPSLKQGLSNLFSENDPLAFLAIGTQGKNIEMLWDYTNNALKENKEGAQILVEIFYALFGYYAKATPYKLDPLEVGQPYNPTKHQRHHSSTHASGNITSVLLRGFLHAKSGEVKRQSVIKL</sequence>
<gene>
    <name evidence="3" type="ORF">HAL07_11170</name>
</gene>
<dbReference type="RefSeq" id="WP_238374497.1">
    <property type="nucleotide sequence ID" value="NZ_CDMG01000009.1"/>
</dbReference>
<evidence type="ECO:0000313" key="4">
    <source>
        <dbReference type="Proteomes" id="UP000043437"/>
    </source>
</evidence>
<feature type="coiled-coil region" evidence="1">
    <location>
        <begin position="96"/>
        <end position="179"/>
    </location>
</feature>
<protein>
    <submittedName>
        <fullName evidence="3">Uncharacterized protein</fullName>
    </submittedName>
</protein>
<name>A0A0K2Y2V6_9HELI</name>
<evidence type="ECO:0000313" key="3">
    <source>
        <dbReference type="EMBL" id="CRF52652.1"/>
    </source>
</evidence>
<proteinExistence type="predicted"/>
<dbReference type="Proteomes" id="UP000043437">
    <property type="component" value="Unassembled WGS sequence"/>
</dbReference>
<evidence type="ECO:0000256" key="2">
    <source>
        <dbReference type="SAM" id="MobiDB-lite"/>
    </source>
</evidence>
<evidence type="ECO:0000256" key="1">
    <source>
        <dbReference type="SAM" id="Coils"/>
    </source>
</evidence>
<keyword evidence="1" id="KW-0175">Coiled coil</keyword>
<dbReference type="GeneID" id="82132055"/>
<accession>A0A0K2Y2V6</accession>
<dbReference type="EMBL" id="CDMG01000009">
    <property type="protein sequence ID" value="CRF52652.1"/>
    <property type="molecule type" value="Genomic_DNA"/>
</dbReference>
<reference evidence="4" key="1">
    <citation type="submission" date="2014-12" db="EMBL/GenBank/DDBJ databases">
        <authorList>
            <person name="Jaenicke S."/>
        </authorList>
    </citation>
    <scope>NUCLEOTIDE SEQUENCE [LARGE SCALE GENOMIC DNA]</scope>
</reference>
<dbReference type="AlphaFoldDB" id="A0A0K2Y2V6"/>
<feature type="region of interest" description="Disordered" evidence="2">
    <location>
        <begin position="1"/>
        <end position="26"/>
    </location>
</feature>